<accession>A0ABT7F4N4</accession>
<keyword evidence="1" id="KW-1133">Transmembrane helix</keyword>
<feature type="transmembrane region" description="Helical" evidence="1">
    <location>
        <begin position="34"/>
        <end position="54"/>
    </location>
</feature>
<feature type="transmembrane region" description="Helical" evidence="1">
    <location>
        <begin position="12"/>
        <end position="28"/>
    </location>
</feature>
<comment type="caution">
    <text evidence="3">The sequence shown here is derived from an EMBL/GenBank/DDBJ whole genome shotgun (WGS) entry which is preliminary data.</text>
</comment>
<dbReference type="Proteomes" id="UP001243757">
    <property type="component" value="Unassembled WGS sequence"/>
</dbReference>
<feature type="domain" description="Inner membrane protein YgaP-like transmembrane" evidence="2">
    <location>
        <begin position="1"/>
        <end position="62"/>
    </location>
</feature>
<reference evidence="3 4" key="1">
    <citation type="submission" date="2023-05" db="EMBL/GenBank/DDBJ databases">
        <title>Pseudodonghicola sp. nov.</title>
        <authorList>
            <person name="Huang J."/>
        </authorList>
    </citation>
    <scope>NUCLEOTIDE SEQUENCE [LARGE SCALE GENOMIC DNA]</scope>
    <source>
        <strain evidence="3 4">IC7</strain>
    </source>
</reference>
<dbReference type="EMBL" id="JASNJD010000016">
    <property type="protein sequence ID" value="MDK3019573.1"/>
    <property type="molecule type" value="Genomic_DNA"/>
</dbReference>
<protein>
    <submittedName>
        <fullName evidence="3">DUF2892 domain-containing protein</fullName>
    </submittedName>
</protein>
<keyword evidence="1" id="KW-0812">Transmembrane</keyword>
<evidence type="ECO:0000313" key="4">
    <source>
        <dbReference type="Proteomes" id="UP001243757"/>
    </source>
</evidence>
<dbReference type="Pfam" id="PF11127">
    <property type="entry name" value="YgaP-like_TM"/>
    <property type="match status" value="1"/>
</dbReference>
<evidence type="ECO:0000256" key="1">
    <source>
        <dbReference type="SAM" id="Phobius"/>
    </source>
</evidence>
<evidence type="ECO:0000313" key="3">
    <source>
        <dbReference type="EMBL" id="MDK3019573.1"/>
    </source>
</evidence>
<sequence length="63" mass="6885">MPRNEGTLDRTLRIIVGLILLSLIFIGPKSMWGLVGLIPLITGLVGYCPLYSIIGLNTCPMKK</sequence>
<evidence type="ECO:0000259" key="2">
    <source>
        <dbReference type="Pfam" id="PF11127"/>
    </source>
</evidence>
<dbReference type="InterPro" id="IPR021309">
    <property type="entry name" value="YgaP-like_TM"/>
</dbReference>
<proteinExistence type="predicted"/>
<name>A0ABT7F4N4_9RHOB</name>
<keyword evidence="4" id="KW-1185">Reference proteome</keyword>
<organism evidence="3 4">
    <name type="scientific">Pseudodonghicola flavimaris</name>
    <dbReference type="NCBI Taxonomy" id="3050036"/>
    <lineage>
        <taxon>Bacteria</taxon>
        <taxon>Pseudomonadati</taxon>
        <taxon>Pseudomonadota</taxon>
        <taxon>Alphaproteobacteria</taxon>
        <taxon>Rhodobacterales</taxon>
        <taxon>Paracoccaceae</taxon>
        <taxon>Pseudodonghicola</taxon>
    </lineage>
</organism>
<keyword evidence="1" id="KW-0472">Membrane</keyword>
<gene>
    <name evidence="3" type="ORF">QO033_17975</name>
</gene>
<dbReference type="RefSeq" id="WP_284482347.1">
    <property type="nucleotide sequence ID" value="NZ_JASNJD010000016.1"/>
</dbReference>